<keyword evidence="4 8" id="KW-0276">Fatty acid metabolism</keyword>
<organism evidence="10 12">
    <name type="scientific">Orrella dioscoreae</name>
    <dbReference type="NCBI Taxonomy" id="1851544"/>
    <lineage>
        <taxon>Bacteria</taxon>
        <taxon>Pseudomonadati</taxon>
        <taxon>Pseudomonadota</taxon>
        <taxon>Betaproteobacteria</taxon>
        <taxon>Burkholderiales</taxon>
        <taxon>Alcaligenaceae</taxon>
        <taxon>Orrella</taxon>
    </lineage>
</organism>
<evidence type="ECO:0000256" key="8">
    <source>
        <dbReference type="HAMAP-Rule" id="MF_00101"/>
    </source>
</evidence>
<dbReference type="OrthoDB" id="517356at2"/>
<dbReference type="InterPro" id="IPR037143">
    <property type="entry name" value="4-PPantetheinyl_Trfase_dom_sf"/>
</dbReference>
<dbReference type="InterPro" id="IPR004568">
    <property type="entry name" value="Ppantetheine-prot_Trfase_dom"/>
</dbReference>
<comment type="subcellular location">
    <subcellularLocation>
        <location evidence="8">Cytoplasm</location>
    </subcellularLocation>
</comment>
<evidence type="ECO:0000256" key="7">
    <source>
        <dbReference type="ARBA" id="ARBA00023160"/>
    </source>
</evidence>
<evidence type="ECO:0000256" key="3">
    <source>
        <dbReference type="ARBA" id="ARBA00022723"/>
    </source>
</evidence>
<evidence type="ECO:0000313" key="10">
    <source>
        <dbReference type="EMBL" id="SBT27393.1"/>
    </source>
</evidence>
<dbReference type="InterPro" id="IPR002582">
    <property type="entry name" value="ACPS"/>
</dbReference>
<feature type="domain" description="4'-phosphopantetheinyl transferase" evidence="9">
    <location>
        <begin position="4"/>
        <end position="121"/>
    </location>
</feature>
<feature type="binding site" evidence="8">
    <location>
        <position position="58"/>
    </location>
    <ligand>
        <name>Mg(2+)</name>
        <dbReference type="ChEBI" id="CHEBI:18420"/>
    </ligand>
</feature>
<keyword evidence="6 8" id="KW-0443">Lipid metabolism</keyword>
<protein>
    <recommendedName>
        <fullName evidence="8">Holo-[acyl-carrier-protein] synthase</fullName>
        <shortName evidence="8">Holo-ACP synthase</shortName>
        <ecNumber evidence="8">2.7.8.7</ecNumber>
    </recommendedName>
    <alternativeName>
        <fullName evidence="8">4'-phosphopantetheinyl transferase AcpS</fullName>
    </alternativeName>
</protein>
<accession>A0A1C3K7B5</accession>
<dbReference type="STRING" id="1851544.ODI_03980"/>
<keyword evidence="7 8" id="KW-0275">Fatty acid biosynthesis</keyword>
<dbReference type="HAMAP" id="MF_00101">
    <property type="entry name" value="AcpS"/>
    <property type="match status" value="1"/>
</dbReference>
<dbReference type="GO" id="GO:0008897">
    <property type="term" value="F:holo-[acyl-carrier-protein] synthase activity"/>
    <property type="evidence" value="ECO:0007669"/>
    <property type="project" value="UniProtKB-UniRule"/>
</dbReference>
<dbReference type="GO" id="GO:0006633">
    <property type="term" value="P:fatty acid biosynthetic process"/>
    <property type="evidence" value="ECO:0007669"/>
    <property type="project" value="UniProtKB-UniRule"/>
</dbReference>
<keyword evidence="8" id="KW-0963">Cytoplasm</keyword>
<reference evidence="10 12" key="1">
    <citation type="submission" date="2016-06" db="EMBL/GenBank/DDBJ databases">
        <authorList>
            <person name="Kjaerup R.B."/>
            <person name="Dalgaard T.S."/>
            <person name="Juul-Madsen H.R."/>
        </authorList>
    </citation>
    <scope>NUCLEOTIDE SEQUENCE [LARGE SCALE GENOMIC DNA]</scope>
    <source>
        <strain evidence="10">Orrdi1</strain>
    </source>
</reference>
<keyword evidence="1 8" id="KW-0444">Lipid biosynthesis</keyword>
<keyword evidence="2 8" id="KW-0808">Transferase</keyword>
<dbReference type="GO" id="GO:0000287">
    <property type="term" value="F:magnesium ion binding"/>
    <property type="evidence" value="ECO:0007669"/>
    <property type="project" value="UniProtKB-UniRule"/>
</dbReference>
<dbReference type="RefSeq" id="WP_067758864.1">
    <property type="nucleotide sequence ID" value="NZ_LT907988.1"/>
</dbReference>
<name>A0A1C3K7B5_9BURK</name>
<gene>
    <name evidence="8" type="primary">acpS</name>
    <name evidence="10" type="ORF">ODI_03980</name>
    <name evidence="11" type="ORF">ODI_R2444</name>
</gene>
<comment type="catalytic activity">
    <reaction evidence="8">
        <text>apo-[ACP] + CoA = holo-[ACP] + adenosine 3',5'-bisphosphate + H(+)</text>
        <dbReference type="Rhea" id="RHEA:12068"/>
        <dbReference type="Rhea" id="RHEA-COMP:9685"/>
        <dbReference type="Rhea" id="RHEA-COMP:9690"/>
        <dbReference type="ChEBI" id="CHEBI:15378"/>
        <dbReference type="ChEBI" id="CHEBI:29999"/>
        <dbReference type="ChEBI" id="CHEBI:57287"/>
        <dbReference type="ChEBI" id="CHEBI:58343"/>
        <dbReference type="ChEBI" id="CHEBI:64479"/>
        <dbReference type="EC" id="2.7.8.7"/>
    </reaction>
</comment>
<reference evidence="11 12" key="2">
    <citation type="submission" date="2017-08" db="EMBL/GenBank/DDBJ databases">
        <authorList>
            <person name="de Groot N.N."/>
        </authorList>
    </citation>
    <scope>NUCLEOTIDE SEQUENCE [LARGE SCALE GENOMIC DNA]</scope>
    <source>
        <strain evidence="11">Orrdi1</strain>
    </source>
</reference>
<evidence type="ECO:0000256" key="4">
    <source>
        <dbReference type="ARBA" id="ARBA00022832"/>
    </source>
</evidence>
<comment type="cofactor">
    <cofactor evidence="8">
        <name>Mg(2+)</name>
        <dbReference type="ChEBI" id="CHEBI:18420"/>
    </cofactor>
</comment>
<sequence>MYPRIGVDLVSVSRVKDMIATAFGSTVARMLRPDEIQACRRAGQLDAVSVAGRLAIKEAVFKTFQSRGHPLPWRDIHVQGRHGEAPCVALFGRARRLASAACIGEDITVSLTHEHDYAVAVAFCLAGPSVFPTPP</sequence>
<dbReference type="Gene3D" id="3.90.470.20">
    <property type="entry name" value="4'-phosphopantetheinyl transferase domain"/>
    <property type="match status" value="1"/>
</dbReference>
<keyword evidence="3 8" id="KW-0479">Metal-binding</keyword>
<evidence type="ECO:0000313" key="11">
    <source>
        <dbReference type="EMBL" id="SOE49999.1"/>
    </source>
</evidence>
<dbReference type="InterPro" id="IPR008278">
    <property type="entry name" value="4-PPantetheinyl_Trfase_dom"/>
</dbReference>
<comment type="function">
    <text evidence="8">Transfers the 4'-phosphopantetheine moiety from coenzyme A to a Ser of acyl-carrier-protein.</text>
</comment>
<evidence type="ECO:0000259" key="9">
    <source>
        <dbReference type="Pfam" id="PF01648"/>
    </source>
</evidence>
<comment type="similarity">
    <text evidence="8">Belongs to the P-Pant transferase superfamily. AcpS family.</text>
</comment>
<dbReference type="EMBL" id="LT907988">
    <property type="protein sequence ID" value="SOE49999.1"/>
    <property type="molecule type" value="Genomic_DNA"/>
</dbReference>
<proteinExistence type="inferred from homology"/>
<feature type="binding site" evidence="8">
    <location>
        <position position="8"/>
    </location>
    <ligand>
        <name>Mg(2+)</name>
        <dbReference type="ChEBI" id="CHEBI:18420"/>
    </ligand>
</feature>
<dbReference type="EMBL" id="FLRC01000053">
    <property type="protein sequence ID" value="SBT27393.1"/>
    <property type="molecule type" value="Genomic_DNA"/>
</dbReference>
<evidence type="ECO:0000256" key="2">
    <source>
        <dbReference type="ARBA" id="ARBA00022679"/>
    </source>
</evidence>
<dbReference type="AlphaFoldDB" id="A0A1C3K7B5"/>
<dbReference type="KEGG" id="odi:ODI_R2444"/>
<evidence type="ECO:0000313" key="12">
    <source>
        <dbReference type="Proteomes" id="UP000078558"/>
    </source>
</evidence>
<dbReference type="GO" id="GO:0005737">
    <property type="term" value="C:cytoplasm"/>
    <property type="evidence" value="ECO:0007669"/>
    <property type="project" value="UniProtKB-SubCell"/>
</dbReference>
<keyword evidence="5 8" id="KW-0460">Magnesium</keyword>
<dbReference type="EC" id="2.7.8.7" evidence="8"/>
<evidence type="ECO:0000256" key="6">
    <source>
        <dbReference type="ARBA" id="ARBA00023098"/>
    </source>
</evidence>
<evidence type="ECO:0000256" key="5">
    <source>
        <dbReference type="ARBA" id="ARBA00022842"/>
    </source>
</evidence>
<dbReference type="SUPFAM" id="SSF56214">
    <property type="entry name" value="4'-phosphopantetheinyl transferase"/>
    <property type="match status" value="1"/>
</dbReference>
<keyword evidence="12" id="KW-1185">Reference proteome</keyword>
<dbReference type="Pfam" id="PF01648">
    <property type="entry name" value="ACPS"/>
    <property type="match status" value="1"/>
</dbReference>
<dbReference type="NCBIfam" id="TIGR00556">
    <property type="entry name" value="pantethn_trn"/>
    <property type="match status" value="1"/>
</dbReference>
<dbReference type="Proteomes" id="UP000078558">
    <property type="component" value="Chromosome I"/>
</dbReference>
<evidence type="ECO:0000256" key="1">
    <source>
        <dbReference type="ARBA" id="ARBA00022516"/>
    </source>
</evidence>